<keyword evidence="2" id="KW-0169">Cobalamin biosynthesis</keyword>
<keyword evidence="3 6" id="KW-0489">Methyltransferase</keyword>
<evidence type="ECO:0000256" key="1">
    <source>
        <dbReference type="ARBA" id="ARBA00004953"/>
    </source>
</evidence>
<dbReference type="InterPro" id="IPR035996">
    <property type="entry name" value="4pyrrol_Methylase_sf"/>
</dbReference>
<comment type="caution">
    <text evidence="8">The sequence shown here is derived from an EMBL/GenBank/DDBJ whole genome shotgun (WGS) entry which is preliminary data.</text>
</comment>
<comment type="catalytic activity">
    <reaction evidence="6">
        <text>precorrin-5 + S-adenosyl-L-methionine + H2O = precorrin-6A + acetate + S-adenosyl-L-homocysteine + 2 H(+)</text>
        <dbReference type="Rhea" id="RHEA:18261"/>
        <dbReference type="ChEBI" id="CHEBI:15377"/>
        <dbReference type="ChEBI" id="CHEBI:15378"/>
        <dbReference type="ChEBI" id="CHEBI:30089"/>
        <dbReference type="ChEBI" id="CHEBI:57856"/>
        <dbReference type="ChEBI" id="CHEBI:59789"/>
        <dbReference type="ChEBI" id="CHEBI:77871"/>
        <dbReference type="ChEBI" id="CHEBI:77872"/>
        <dbReference type="EC" id="2.1.1.152"/>
    </reaction>
</comment>
<keyword evidence="9" id="KW-1185">Reference proteome</keyword>
<dbReference type="InterPro" id="IPR014776">
    <property type="entry name" value="4pyrrole_Mease_sub2"/>
</dbReference>
<name>A0ABQ5UEC9_9HYPH</name>
<evidence type="ECO:0000313" key="8">
    <source>
        <dbReference type="EMBL" id="GLQ10373.1"/>
    </source>
</evidence>
<protein>
    <recommendedName>
        <fullName evidence="6">Precorrin-6A synthase [deacetylating]</fullName>
        <ecNumber evidence="6">2.1.1.152</ecNumber>
    </recommendedName>
</protein>
<dbReference type="InterPro" id="IPR012797">
    <property type="entry name" value="CobF"/>
</dbReference>
<dbReference type="InterPro" id="IPR000878">
    <property type="entry name" value="4pyrrol_Mease"/>
</dbReference>
<dbReference type="NCBIfam" id="TIGR02434">
    <property type="entry name" value="CobF"/>
    <property type="match status" value="1"/>
</dbReference>
<dbReference type="CDD" id="cd11643">
    <property type="entry name" value="Precorrin-6A-synthase"/>
    <property type="match status" value="1"/>
</dbReference>
<reference evidence="8" key="1">
    <citation type="journal article" date="2014" name="Int. J. Syst. Evol. Microbiol.">
        <title>Complete genome of a new Firmicutes species belonging to the dominant human colonic microbiota ('Ruminococcus bicirculans') reveals two chromosomes and a selective capacity to utilize plant glucans.</title>
        <authorList>
            <consortium name="NISC Comparative Sequencing Program"/>
            <person name="Wegmann U."/>
            <person name="Louis P."/>
            <person name="Goesmann A."/>
            <person name="Henrissat B."/>
            <person name="Duncan S.H."/>
            <person name="Flint H.J."/>
        </authorList>
    </citation>
    <scope>NUCLEOTIDE SEQUENCE</scope>
    <source>
        <strain evidence="8">NBRC 103855</strain>
    </source>
</reference>
<dbReference type="RefSeq" id="WP_284390939.1">
    <property type="nucleotide sequence ID" value="NZ_BSNG01000001.1"/>
</dbReference>
<dbReference type="InterPro" id="IPR014777">
    <property type="entry name" value="4pyrrole_Mease_sub1"/>
</dbReference>
<evidence type="ECO:0000259" key="7">
    <source>
        <dbReference type="Pfam" id="PF00590"/>
    </source>
</evidence>
<evidence type="ECO:0000256" key="5">
    <source>
        <dbReference type="ARBA" id="ARBA00022691"/>
    </source>
</evidence>
<dbReference type="PANTHER" id="PTHR43467:SF1">
    <property type="entry name" value="PRECORRIN-6A SYNTHASE [DEACETYLATING]"/>
    <property type="match status" value="1"/>
</dbReference>
<evidence type="ECO:0000313" key="9">
    <source>
        <dbReference type="Proteomes" id="UP001161406"/>
    </source>
</evidence>
<evidence type="ECO:0000256" key="4">
    <source>
        <dbReference type="ARBA" id="ARBA00022679"/>
    </source>
</evidence>
<keyword evidence="5 6" id="KW-0949">S-adenosyl-L-methionine</keyword>
<dbReference type="EMBL" id="BSNG01000001">
    <property type="protein sequence ID" value="GLQ10373.1"/>
    <property type="molecule type" value="Genomic_DNA"/>
</dbReference>
<dbReference type="PANTHER" id="PTHR43467">
    <property type="entry name" value="COBALT-PRECORRIN-2 C(20)-METHYLTRANSFERASE"/>
    <property type="match status" value="1"/>
</dbReference>
<keyword evidence="4 6" id="KW-0808">Transferase</keyword>
<dbReference type="Gene3D" id="3.40.1010.10">
    <property type="entry name" value="Cobalt-precorrin-4 Transmethylase, Domain 1"/>
    <property type="match status" value="1"/>
</dbReference>
<evidence type="ECO:0000256" key="2">
    <source>
        <dbReference type="ARBA" id="ARBA00022573"/>
    </source>
</evidence>
<dbReference type="PIRSF" id="PIRSF036525">
    <property type="entry name" value="CobF"/>
    <property type="match status" value="1"/>
</dbReference>
<gene>
    <name evidence="8" type="primary">cobF</name>
    <name evidence="8" type="ORF">GCM10007913_23050</name>
</gene>
<organism evidence="8 9">
    <name type="scientific">Devosia yakushimensis</name>
    <dbReference type="NCBI Taxonomy" id="470028"/>
    <lineage>
        <taxon>Bacteria</taxon>
        <taxon>Pseudomonadati</taxon>
        <taxon>Pseudomonadota</taxon>
        <taxon>Alphaproteobacteria</taxon>
        <taxon>Hyphomicrobiales</taxon>
        <taxon>Devosiaceae</taxon>
        <taxon>Devosia</taxon>
    </lineage>
</organism>
<feature type="domain" description="Tetrapyrrole methylase" evidence="7">
    <location>
        <begin position="4"/>
        <end position="219"/>
    </location>
</feature>
<evidence type="ECO:0000256" key="3">
    <source>
        <dbReference type="ARBA" id="ARBA00022603"/>
    </source>
</evidence>
<accession>A0ABQ5UEC9</accession>
<dbReference type="Pfam" id="PF00590">
    <property type="entry name" value="TP_methylase"/>
    <property type="match status" value="1"/>
</dbReference>
<sequence length="248" mass="27078">MKTILIVGIGAGNPEHLTVQAINALNRADVLFIPDKGAGKADLAGLRRDICDRYVNNPASRRVEYGVPRRDAANPDYGAGVHDWHDALAAIFARLIDAEVPENGVCAFLVWGDPSLYDSTIRIIGRLHGPAHKVEIIPGITAIQALTAAHGIALNRIGEPVHVTTGRRLGEDGVRSDTIVMLDGQTAFATLDDPDLDIFWGAYLGTPDEILIEGPLPEMRDRIVETRKAARARHGWIMDTYLLRKREG</sequence>
<dbReference type="SUPFAM" id="SSF53790">
    <property type="entry name" value="Tetrapyrrole methylase"/>
    <property type="match status" value="1"/>
</dbReference>
<dbReference type="Gene3D" id="3.30.950.10">
    <property type="entry name" value="Methyltransferase, Cobalt-precorrin-4 Transmethylase, Domain 2"/>
    <property type="match status" value="1"/>
</dbReference>
<dbReference type="Proteomes" id="UP001161406">
    <property type="component" value="Unassembled WGS sequence"/>
</dbReference>
<comment type="pathway">
    <text evidence="1">Cofactor biosynthesis; adenosylcobalamin biosynthesis.</text>
</comment>
<evidence type="ECO:0000256" key="6">
    <source>
        <dbReference type="PIRNR" id="PIRNR036525"/>
    </source>
</evidence>
<dbReference type="EC" id="2.1.1.152" evidence="6"/>
<proteinExistence type="predicted"/>
<reference evidence="8" key="2">
    <citation type="submission" date="2023-01" db="EMBL/GenBank/DDBJ databases">
        <title>Draft genome sequence of Devosia yakushimensis strain NBRC 103855.</title>
        <authorList>
            <person name="Sun Q."/>
            <person name="Mori K."/>
        </authorList>
    </citation>
    <scope>NUCLEOTIDE SEQUENCE</scope>
    <source>
        <strain evidence="8">NBRC 103855</strain>
    </source>
</reference>
<comment type="function">
    <text evidence="6">Catalyzes the methylation of C-1 in precorrin-5 and the subsequent extrusion of acetic acid from the resulting intermediate to form cobalt-precorrin-6A.</text>
</comment>